<accession>A0A8S1JC02</accession>
<dbReference type="PANTHER" id="PTHR48051:SF1">
    <property type="entry name" value="RAS SUPPRESSOR PROTEIN 1"/>
    <property type="match status" value="1"/>
</dbReference>
<proteinExistence type="predicted"/>
<evidence type="ECO:0000256" key="3">
    <source>
        <dbReference type="ARBA" id="ARBA00022737"/>
    </source>
</evidence>
<dbReference type="InterPro" id="IPR050216">
    <property type="entry name" value="LRR_domain-containing"/>
</dbReference>
<dbReference type="AlphaFoldDB" id="A0A8S1JC02"/>
<name>A0A8S1JC02_9CHLO</name>
<dbReference type="EMBL" id="CAJHUC010002939">
    <property type="protein sequence ID" value="CAD7704647.1"/>
    <property type="molecule type" value="Genomic_DNA"/>
</dbReference>
<evidence type="ECO:0000256" key="1">
    <source>
        <dbReference type="ARBA" id="ARBA00004430"/>
    </source>
</evidence>
<dbReference type="OrthoDB" id="1053178at2759"/>
<gene>
    <name evidence="4" type="ORF">OSTQU699_LOCUS10002</name>
</gene>
<evidence type="ECO:0000313" key="4">
    <source>
        <dbReference type="EMBL" id="CAD7704647.1"/>
    </source>
</evidence>
<dbReference type="GO" id="GO:0005930">
    <property type="term" value="C:axoneme"/>
    <property type="evidence" value="ECO:0007669"/>
    <property type="project" value="UniProtKB-SubCell"/>
</dbReference>
<sequence length="246" mass="26932">MQLRHLDLENVNILPKELGLLVELEALSLSHVKWHGPLLQHVEFVTSLTSLVVNNGESATEELDVLTDLHHFRALPMLSSLQLGGPGLLFPRAFSVPPCQLRNVSSLHLERCAFEAVPQSLLALPSLTSLVLRHGPLSGLPDSIPSNRIRCLDFSCNEFTEVPAGLASMPALETLSLISNPLCLSQSFDFLAGLPSVCSIRFGYELVTSVHRDLAGLRCMSPIAGFNLGTLWMAMREKVPKCSLYI</sequence>
<comment type="subcellular location">
    <subcellularLocation>
        <location evidence="1">Cytoplasm</location>
        <location evidence="1">Cytoskeleton</location>
        <location evidence="1">Cilium axoneme</location>
    </subcellularLocation>
</comment>
<organism evidence="4 5">
    <name type="scientific">Ostreobium quekettii</name>
    <dbReference type="NCBI Taxonomy" id="121088"/>
    <lineage>
        <taxon>Eukaryota</taxon>
        <taxon>Viridiplantae</taxon>
        <taxon>Chlorophyta</taxon>
        <taxon>core chlorophytes</taxon>
        <taxon>Ulvophyceae</taxon>
        <taxon>TCBD clade</taxon>
        <taxon>Bryopsidales</taxon>
        <taxon>Ostreobineae</taxon>
        <taxon>Ostreobiaceae</taxon>
        <taxon>Ostreobium</taxon>
    </lineage>
</organism>
<dbReference type="PANTHER" id="PTHR48051">
    <property type="match status" value="1"/>
</dbReference>
<dbReference type="SUPFAM" id="SSF52047">
    <property type="entry name" value="RNI-like"/>
    <property type="match status" value="1"/>
</dbReference>
<protein>
    <submittedName>
        <fullName evidence="4">Uncharacterized protein</fullName>
    </submittedName>
</protein>
<dbReference type="InterPro" id="IPR032675">
    <property type="entry name" value="LRR_dom_sf"/>
</dbReference>
<keyword evidence="5" id="KW-1185">Reference proteome</keyword>
<dbReference type="Proteomes" id="UP000708148">
    <property type="component" value="Unassembled WGS sequence"/>
</dbReference>
<evidence type="ECO:0000256" key="2">
    <source>
        <dbReference type="ARBA" id="ARBA00022614"/>
    </source>
</evidence>
<reference evidence="4" key="1">
    <citation type="submission" date="2020-12" db="EMBL/GenBank/DDBJ databases">
        <authorList>
            <person name="Iha C."/>
        </authorList>
    </citation>
    <scope>NUCLEOTIDE SEQUENCE</scope>
</reference>
<evidence type="ECO:0000313" key="5">
    <source>
        <dbReference type="Proteomes" id="UP000708148"/>
    </source>
</evidence>
<dbReference type="Gene3D" id="3.80.10.10">
    <property type="entry name" value="Ribonuclease Inhibitor"/>
    <property type="match status" value="2"/>
</dbReference>
<keyword evidence="3" id="KW-0677">Repeat</keyword>
<keyword evidence="2" id="KW-0433">Leucine-rich repeat</keyword>
<comment type="caution">
    <text evidence="4">The sequence shown here is derived from an EMBL/GenBank/DDBJ whole genome shotgun (WGS) entry which is preliminary data.</text>
</comment>